<dbReference type="SUPFAM" id="SSF57701">
    <property type="entry name" value="Zn2/Cys6 DNA-binding domain"/>
    <property type="match status" value="1"/>
</dbReference>
<feature type="compositionally biased region" description="Polar residues" evidence="3">
    <location>
        <begin position="536"/>
        <end position="558"/>
    </location>
</feature>
<dbReference type="InterPro" id="IPR050797">
    <property type="entry name" value="Carb_Metab_Trans_Reg"/>
</dbReference>
<feature type="compositionally biased region" description="Polar residues" evidence="3">
    <location>
        <begin position="649"/>
        <end position="661"/>
    </location>
</feature>
<dbReference type="PROSITE" id="PS50048">
    <property type="entry name" value="ZN2_CY6_FUNGAL_2"/>
    <property type="match status" value="1"/>
</dbReference>
<evidence type="ECO:0000256" key="2">
    <source>
        <dbReference type="ARBA" id="ARBA00023242"/>
    </source>
</evidence>
<dbReference type="SMART" id="SM00906">
    <property type="entry name" value="Fungal_trans"/>
    <property type="match status" value="1"/>
</dbReference>
<sequence>MTTAVKRACDGCHRRKVKCDGMQQCRNCENANLNCTYNAIPQKKGPKGSRAKVISELRENQRATSLAALVHNRVVLHAGPSPGSDPSLNPTPNMLSPELLKSCVNFFFDHVYSMLPILDRDQIEASIAVMDGNRDSYCLFTSLCAFVLLQPGMTMPPSDPYNLEGVPGATIAASNMLLEECLRVRKGSEFHEMINLNVMATSFFIYACAHALQQHDKAWFYLREATTMVYMAGMTQESHFSQLGNAESVRRRRLYWLLFVTERAYSIQRHFPSTLPATIAPSSIGDDSTDGLYPDLHVFFHLCDLYRSVDEAFLNTWRFGCSYLDASSIAALQKQISARSNTFAPDATYMANHQWLKNAMWQFNNANTDEPYQYNNAALARELTQKMVSHFPGSQQTDLINSGLIPKLIEVSFNLINLLINKPQPRQMFEPGPRQWLKQLLDIMDAIRNNCFQFVPLLLNKVNEILPRMIRPVLENAPETTQFRMPDMFDGFGNAGMAQVPVPMEDYNQSMPVDNYSQAMPMNEYENKYQDMGGNSPDSLPNSIHSHHSNGTPPGTQPGNEMVAPFVSSPGSVMSPSGMEYTQNLPGFSMPDMMNPLGGPPPSNSINNIQHQQSIEGQSQMQGMQNTNVNNPAVNQVMNPLYDIRQPQRQSSFHLQNQSPLSGMGSMPPDLNFQPMR</sequence>
<accession>A0A8K0RYH3</accession>
<protein>
    <recommendedName>
        <fullName evidence="4">Zn(2)-C6 fungal-type domain-containing protein</fullName>
    </recommendedName>
</protein>
<name>A0A8K0RYH3_9HYPO</name>
<keyword evidence="6" id="KW-1185">Reference proteome</keyword>
<feature type="domain" description="Zn(2)-C6 fungal-type" evidence="4">
    <location>
        <begin position="8"/>
        <end position="37"/>
    </location>
</feature>
<dbReference type="OrthoDB" id="4132249at2759"/>
<gene>
    <name evidence="5" type="ORF">BKA59DRAFT_401625</name>
</gene>
<evidence type="ECO:0000313" key="5">
    <source>
        <dbReference type="EMBL" id="KAH7242245.1"/>
    </source>
</evidence>
<comment type="caution">
    <text evidence="5">The sequence shown here is derived from an EMBL/GenBank/DDBJ whole genome shotgun (WGS) entry which is preliminary data.</text>
</comment>
<dbReference type="InterPro" id="IPR001138">
    <property type="entry name" value="Zn2Cys6_DnaBD"/>
</dbReference>
<keyword evidence="1" id="KW-0479">Metal-binding</keyword>
<dbReference type="SMART" id="SM00066">
    <property type="entry name" value="GAL4"/>
    <property type="match status" value="1"/>
</dbReference>
<dbReference type="PANTHER" id="PTHR31668:SF20">
    <property type="entry name" value="ZN(II)2CYS6 TRANSCRIPTION FACTOR (EUROFUNG)"/>
    <property type="match status" value="1"/>
</dbReference>
<dbReference type="GO" id="GO:0008270">
    <property type="term" value="F:zinc ion binding"/>
    <property type="evidence" value="ECO:0007669"/>
    <property type="project" value="InterPro"/>
</dbReference>
<dbReference type="CDD" id="cd12148">
    <property type="entry name" value="fungal_TF_MHR"/>
    <property type="match status" value="1"/>
</dbReference>
<dbReference type="EMBL" id="JAGPXF010000005">
    <property type="protein sequence ID" value="KAH7242245.1"/>
    <property type="molecule type" value="Genomic_DNA"/>
</dbReference>
<evidence type="ECO:0000256" key="3">
    <source>
        <dbReference type="SAM" id="MobiDB-lite"/>
    </source>
</evidence>
<feature type="region of interest" description="Disordered" evidence="3">
    <location>
        <begin position="649"/>
        <end position="677"/>
    </location>
</feature>
<evidence type="ECO:0000313" key="6">
    <source>
        <dbReference type="Proteomes" id="UP000813427"/>
    </source>
</evidence>
<organism evidence="5 6">
    <name type="scientific">Fusarium tricinctum</name>
    <dbReference type="NCBI Taxonomy" id="61284"/>
    <lineage>
        <taxon>Eukaryota</taxon>
        <taxon>Fungi</taxon>
        <taxon>Dikarya</taxon>
        <taxon>Ascomycota</taxon>
        <taxon>Pezizomycotina</taxon>
        <taxon>Sordariomycetes</taxon>
        <taxon>Hypocreomycetidae</taxon>
        <taxon>Hypocreales</taxon>
        <taxon>Nectriaceae</taxon>
        <taxon>Fusarium</taxon>
        <taxon>Fusarium tricinctum species complex</taxon>
    </lineage>
</organism>
<dbReference type="GO" id="GO:0000981">
    <property type="term" value="F:DNA-binding transcription factor activity, RNA polymerase II-specific"/>
    <property type="evidence" value="ECO:0007669"/>
    <property type="project" value="InterPro"/>
</dbReference>
<feature type="region of interest" description="Disordered" evidence="3">
    <location>
        <begin position="532"/>
        <end position="558"/>
    </location>
</feature>
<dbReference type="GO" id="GO:0003677">
    <property type="term" value="F:DNA binding"/>
    <property type="evidence" value="ECO:0007669"/>
    <property type="project" value="InterPro"/>
</dbReference>
<dbReference type="Gene3D" id="4.10.240.10">
    <property type="entry name" value="Zn(2)-C6 fungal-type DNA-binding domain"/>
    <property type="match status" value="1"/>
</dbReference>
<evidence type="ECO:0000259" key="4">
    <source>
        <dbReference type="PROSITE" id="PS50048"/>
    </source>
</evidence>
<dbReference type="GO" id="GO:0006351">
    <property type="term" value="P:DNA-templated transcription"/>
    <property type="evidence" value="ECO:0007669"/>
    <property type="project" value="InterPro"/>
</dbReference>
<keyword evidence="2" id="KW-0539">Nucleus</keyword>
<dbReference type="InterPro" id="IPR036864">
    <property type="entry name" value="Zn2-C6_fun-type_DNA-bd_sf"/>
</dbReference>
<dbReference type="PANTHER" id="PTHR31668">
    <property type="entry name" value="GLUCOSE TRANSPORT TRANSCRIPTION REGULATOR RGT1-RELATED-RELATED"/>
    <property type="match status" value="1"/>
</dbReference>
<dbReference type="CDD" id="cd00067">
    <property type="entry name" value="GAL4"/>
    <property type="match status" value="1"/>
</dbReference>
<reference evidence="5" key="1">
    <citation type="journal article" date="2021" name="Nat. Commun.">
        <title>Genetic determinants of endophytism in the Arabidopsis root mycobiome.</title>
        <authorList>
            <person name="Mesny F."/>
            <person name="Miyauchi S."/>
            <person name="Thiergart T."/>
            <person name="Pickel B."/>
            <person name="Atanasova L."/>
            <person name="Karlsson M."/>
            <person name="Huettel B."/>
            <person name="Barry K.W."/>
            <person name="Haridas S."/>
            <person name="Chen C."/>
            <person name="Bauer D."/>
            <person name="Andreopoulos W."/>
            <person name="Pangilinan J."/>
            <person name="LaButti K."/>
            <person name="Riley R."/>
            <person name="Lipzen A."/>
            <person name="Clum A."/>
            <person name="Drula E."/>
            <person name="Henrissat B."/>
            <person name="Kohler A."/>
            <person name="Grigoriev I.V."/>
            <person name="Martin F.M."/>
            <person name="Hacquard S."/>
        </authorList>
    </citation>
    <scope>NUCLEOTIDE SEQUENCE</scope>
    <source>
        <strain evidence="5">MPI-SDFR-AT-0068</strain>
    </source>
</reference>
<dbReference type="PROSITE" id="PS00463">
    <property type="entry name" value="ZN2_CY6_FUNGAL_1"/>
    <property type="match status" value="1"/>
</dbReference>
<evidence type="ECO:0000256" key="1">
    <source>
        <dbReference type="ARBA" id="ARBA00022723"/>
    </source>
</evidence>
<dbReference type="InterPro" id="IPR007219">
    <property type="entry name" value="XnlR_reg_dom"/>
</dbReference>
<dbReference type="Pfam" id="PF00172">
    <property type="entry name" value="Zn_clus"/>
    <property type="match status" value="1"/>
</dbReference>
<proteinExistence type="predicted"/>
<dbReference type="Pfam" id="PF04082">
    <property type="entry name" value="Fungal_trans"/>
    <property type="match status" value="1"/>
</dbReference>
<dbReference type="AlphaFoldDB" id="A0A8K0RYH3"/>
<dbReference type="Proteomes" id="UP000813427">
    <property type="component" value="Unassembled WGS sequence"/>
</dbReference>